<evidence type="ECO:0000313" key="1">
    <source>
        <dbReference type="EMBL" id="MCL7929910.1"/>
    </source>
</evidence>
<accession>A0ABT0SQ28</accession>
<sequence length="461" mass="51603">MNNKPNPVREIVSESNLTPHLLEEIITWKKLPPPYNSLKLNASAMTLAVKSWQKKISQDASKIAKTAIGSIADLADGCIYRNLDNKRWRMAASLVEIFRNPTISKNAGRLDTHYLQQEFYKQLEENGKLSLVIAWGQSKRDAGGLKTLGPLADMSEVCAVITLATIVQSAEIICHQDVQLTVLTGGSRYYEALFTSPMICRSYDNQRQRMTDTLCGEGKVILKQYSEGHPLYPSPAIMELVEDEEVSAKFNTVLLNIDWTHLFSESGRGKDTRPHGIVTPPSLCKWLKSKGNQDRQHLIRTAILGLLNPRSLPDGLVTIPGDENIVDETLSFMQLVTWESTRKYIALQYLSKERVAQQKNIQLTVHEKKDLKHIPAIFTLGSRAGNLLSQHVLTAVNQNGSASFLTFAELQKSVAVPVYLEDEMKGTGLLLDWLAGTNQPLCFVDPFDLNPQQSIARVFFR</sequence>
<organism evidence="1 2">
    <name type="scientific">Halomonas llamarensis</name>
    <dbReference type="NCBI Taxonomy" id="2945104"/>
    <lineage>
        <taxon>Bacteria</taxon>
        <taxon>Pseudomonadati</taxon>
        <taxon>Pseudomonadota</taxon>
        <taxon>Gammaproteobacteria</taxon>
        <taxon>Oceanospirillales</taxon>
        <taxon>Halomonadaceae</taxon>
        <taxon>Halomonas</taxon>
    </lineage>
</organism>
<reference evidence="1" key="1">
    <citation type="submission" date="2022-05" db="EMBL/GenBank/DDBJ databases">
        <title>Halomonas geminus sp. nov. and Halomonas llamarensis sp. nov. isolated from high-altitude salars of the Atacama Desert.</title>
        <authorList>
            <person name="Hintersatz C."/>
            <person name="Rojas L.A."/>
            <person name="Wei T.-S."/>
            <person name="Kutschke S."/>
            <person name="Lehmann F."/>
            <person name="Jain R."/>
            <person name="Pollmann K."/>
        </authorList>
    </citation>
    <scope>NUCLEOTIDE SEQUENCE</scope>
    <source>
        <strain evidence="1">ATCHA</strain>
    </source>
</reference>
<dbReference type="RefSeq" id="WP_250080951.1">
    <property type="nucleotide sequence ID" value="NZ_JAMJPJ010000009.1"/>
</dbReference>
<dbReference type="EMBL" id="JAMJPJ010000009">
    <property type="protein sequence ID" value="MCL7929910.1"/>
    <property type="molecule type" value="Genomic_DNA"/>
</dbReference>
<name>A0ABT0SQ28_9GAMM</name>
<evidence type="ECO:0000313" key="2">
    <source>
        <dbReference type="Proteomes" id="UP001165308"/>
    </source>
</evidence>
<protein>
    <submittedName>
        <fullName evidence="1">Uncharacterized protein</fullName>
    </submittedName>
</protein>
<comment type="caution">
    <text evidence="1">The sequence shown here is derived from an EMBL/GenBank/DDBJ whole genome shotgun (WGS) entry which is preliminary data.</text>
</comment>
<proteinExistence type="predicted"/>
<dbReference type="Proteomes" id="UP001165308">
    <property type="component" value="Unassembled WGS sequence"/>
</dbReference>
<gene>
    <name evidence="1" type="ORF">M8006_07960</name>
</gene>
<keyword evidence="2" id="KW-1185">Reference proteome</keyword>